<dbReference type="InterPro" id="IPR013108">
    <property type="entry name" value="Amidohydro_3"/>
</dbReference>
<dbReference type="EC" id="3.5.-.-" evidence="2"/>
<reference evidence="3" key="1">
    <citation type="journal article" date="2019" name="Int. J. Syst. Evol. Microbiol.">
        <title>The Global Catalogue of Microorganisms (GCM) 10K type strain sequencing project: providing services to taxonomists for standard genome sequencing and annotation.</title>
        <authorList>
            <consortium name="The Broad Institute Genomics Platform"/>
            <consortium name="The Broad Institute Genome Sequencing Center for Infectious Disease"/>
            <person name="Wu L."/>
            <person name="Ma J."/>
        </authorList>
    </citation>
    <scope>NUCLEOTIDE SEQUENCE [LARGE SCALE GENOMIC DNA]</scope>
    <source>
        <strain evidence="3">CCUG 50754</strain>
    </source>
</reference>
<evidence type="ECO:0000313" key="3">
    <source>
        <dbReference type="Proteomes" id="UP001597042"/>
    </source>
</evidence>
<dbReference type="Gene3D" id="3.20.20.140">
    <property type="entry name" value="Metal-dependent hydrolases"/>
    <property type="match status" value="1"/>
</dbReference>
<dbReference type="SUPFAM" id="SSF51338">
    <property type="entry name" value="Composite domain of metallo-dependent hydrolases"/>
    <property type="match status" value="1"/>
</dbReference>
<dbReference type="InterPro" id="IPR032466">
    <property type="entry name" value="Metal_Hydrolase"/>
</dbReference>
<dbReference type="Pfam" id="PF07969">
    <property type="entry name" value="Amidohydro_3"/>
    <property type="match status" value="1"/>
</dbReference>
<name>A0ABW2ZQC9_9MICO</name>
<keyword evidence="2" id="KW-0378">Hydrolase</keyword>
<proteinExistence type="predicted"/>
<accession>A0ABW2ZQC9</accession>
<keyword evidence="3" id="KW-1185">Reference proteome</keyword>
<dbReference type="PANTHER" id="PTHR22642:SF2">
    <property type="entry name" value="PROTEIN LONG AFTER FAR-RED 3"/>
    <property type="match status" value="1"/>
</dbReference>
<sequence length="540" mass="57377">MGRTDLIITNARVFDGSTVLADVDTVAVTEGRISGVGAAADYTGATAVETVDADGALLHPGFTDAHVHPAQAGIELLECDLSTAADGTEVLRRVGDYAAAHDDEWLIGAGWQLTHFDAGGPNAQMLDDVARGRPVVLTDAGHHAVWLSSEAMRRMGIDRTTSDPADGWLSRDAGGNPSGLVHEGAMEIGRDRIPVPTPERVADGITEAQRVLFEVGVTGWQDAIVGDYAGSIDSTLGYHIAARDGRLRARATAALWLDRDAVDRDPREVAASFVERRRRFESVGDGLLTAPAVKVMLDGVVEARTAAMKEPYTDAPSAHAHFLPETLGPVAKELARAGFQMHFHAIGDAALAIALDVVAQAHEAQRLSHHVAHLQIVDPADIPRMADLGITANLQMFWACNDEQNVSHCRPALGDHRYLTTQFPFASFHRAGIPLAAGSDWPVTTPDPWAAIAVAVTRRLAGESEEPLAPEEAIPLEVALAAYTSGSADIVRDVDGGRIALGARADLALTNTDPFGLRADELHTVRTRATWVGGVPVFSA</sequence>
<dbReference type="PANTHER" id="PTHR22642">
    <property type="entry name" value="IMIDAZOLONEPROPIONASE"/>
    <property type="match status" value="1"/>
</dbReference>
<evidence type="ECO:0000259" key="1">
    <source>
        <dbReference type="Pfam" id="PF07969"/>
    </source>
</evidence>
<gene>
    <name evidence="2" type="ORF">ACFQZV_05930</name>
</gene>
<organism evidence="2 3">
    <name type="scientific">Microbacterium koreense</name>
    <dbReference type="NCBI Taxonomy" id="323761"/>
    <lineage>
        <taxon>Bacteria</taxon>
        <taxon>Bacillati</taxon>
        <taxon>Actinomycetota</taxon>
        <taxon>Actinomycetes</taxon>
        <taxon>Micrococcales</taxon>
        <taxon>Microbacteriaceae</taxon>
        <taxon>Microbacterium</taxon>
    </lineage>
</organism>
<dbReference type="InterPro" id="IPR011059">
    <property type="entry name" value="Metal-dep_hydrolase_composite"/>
</dbReference>
<dbReference type="InterPro" id="IPR033932">
    <property type="entry name" value="YtcJ-like"/>
</dbReference>
<dbReference type="RefSeq" id="WP_378753557.1">
    <property type="nucleotide sequence ID" value="NZ_JBHSSV010000017.1"/>
</dbReference>
<dbReference type="Gene3D" id="2.30.40.10">
    <property type="entry name" value="Urease, subunit C, domain 1"/>
    <property type="match status" value="1"/>
</dbReference>
<dbReference type="SUPFAM" id="SSF51556">
    <property type="entry name" value="Metallo-dependent hydrolases"/>
    <property type="match status" value="1"/>
</dbReference>
<dbReference type="CDD" id="cd01300">
    <property type="entry name" value="YtcJ_like"/>
    <property type="match status" value="1"/>
</dbReference>
<dbReference type="EMBL" id="JBHTIM010000001">
    <property type="protein sequence ID" value="MFD0780837.1"/>
    <property type="molecule type" value="Genomic_DNA"/>
</dbReference>
<dbReference type="Gene3D" id="3.10.310.70">
    <property type="match status" value="1"/>
</dbReference>
<protein>
    <submittedName>
        <fullName evidence="2">Amidohydrolase</fullName>
        <ecNumber evidence="2">3.5.-.-</ecNumber>
    </submittedName>
</protein>
<feature type="domain" description="Amidohydrolase 3" evidence="1">
    <location>
        <begin position="49"/>
        <end position="538"/>
    </location>
</feature>
<evidence type="ECO:0000313" key="2">
    <source>
        <dbReference type="EMBL" id="MFD0780837.1"/>
    </source>
</evidence>
<dbReference type="GO" id="GO:0016787">
    <property type="term" value="F:hydrolase activity"/>
    <property type="evidence" value="ECO:0007669"/>
    <property type="project" value="UniProtKB-KW"/>
</dbReference>
<comment type="caution">
    <text evidence="2">The sequence shown here is derived from an EMBL/GenBank/DDBJ whole genome shotgun (WGS) entry which is preliminary data.</text>
</comment>
<dbReference type="Proteomes" id="UP001597042">
    <property type="component" value="Unassembled WGS sequence"/>
</dbReference>